<dbReference type="PRINTS" id="PR00458">
    <property type="entry name" value="PEROXIDASE"/>
</dbReference>
<evidence type="ECO:0000256" key="2">
    <source>
        <dbReference type="ARBA" id="ARBA00006873"/>
    </source>
</evidence>
<feature type="binding site" evidence="15">
    <location>
        <position position="531"/>
    </location>
    <ligand>
        <name>Ca(2+)</name>
        <dbReference type="ChEBI" id="CHEBI:29108"/>
        <label>2</label>
    </ligand>
</feature>
<dbReference type="Pfam" id="PF00141">
    <property type="entry name" value="peroxidase"/>
    <property type="match status" value="2"/>
</dbReference>
<dbReference type="HOGENOM" id="CLU_010543_4_1_1"/>
<feature type="binding site" description="axial binding residue" evidence="15">
    <location>
        <position position="492"/>
    </location>
    <ligand>
        <name>heme b</name>
        <dbReference type="ChEBI" id="CHEBI:60344"/>
    </ligand>
    <ligandPart>
        <name>Fe</name>
        <dbReference type="ChEBI" id="CHEBI:18248"/>
    </ligandPart>
</feature>
<dbReference type="PRINTS" id="PR00461">
    <property type="entry name" value="PLPEROXIDASE"/>
</dbReference>
<feature type="binding site" evidence="15">
    <location>
        <position position="539"/>
    </location>
    <ligand>
        <name>Ca(2+)</name>
        <dbReference type="ChEBI" id="CHEBI:29108"/>
        <label>2</label>
    </ligand>
</feature>
<evidence type="ECO:0000256" key="8">
    <source>
        <dbReference type="ARBA" id="ARBA00023004"/>
    </source>
</evidence>
<feature type="disulfide bond" evidence="17">
    <location>
        <begin position="369"/>
        <end position="374"/>
    </location>
</feature>
<feature type="binding site" evidence="15">
    <location>
        <position position="373"/>
    </location>
    <ligand>
        <name>Ca(2+)</name>
        <dbReference type="ChEBI" id="CHEBI:29108"/>
        <label>1</label>
    </ligand>
</feature>
<dbReference type="PROSITE" id="PS50873">
    <property type="entry name" value="PEROXIDASE_4"/>
    <property type="match status" value="2"/>
</dbReference>
<feature type="binding site" evidence="15">
    <location>
        <position position="377"/>
    </location>
    <ligand>
        <name>Ca(2+)</name>
        <dbReference type="ChEBI" id="CHEBI:29108"/>
        <label>1</label>
    </ligand>
</feature>
<evidence type="ECO:0000256" key="15">
    <source>
        <dbReference type="PIRSR" id="PIRSR600823-3"/>
    </source>
</evidence>
<feature type="site" description="Transition state stabilizer" evidence="16">
    <location>
        <position position="363"/>
    </location>
</feature>
<reference evidence="19" key="2">
    <citation type="submission" date="2018-05" db="EMBL/GenBank/DDBJ databases">
        <title>OpunRS2 (Oryza punctata Reference Sequence Version 2).</title>
        <authorList>
            <person name="Zhang J."/>
            <person name="Kudrna D."/>
            <person name="Lee S."/>
            <person name="Talag J."/>
            <person name="Welchert J."/>
            <person name="Wing R.A."/>
        </authorList>
    </citation>
    <scope>NUCLEOTIDE SEQUENCE [LARGE SCALE GENOMIC DNA]</scope>
</reference>
<dbReference type="InterPro" id="IPR019793">
    <property type="entry name" value="Peroxidases_heam-ligand_BS"/>
</dbReference>
<dbReference type="Gramene" id="OPUNC04G28000.1">
    <property type="protein sequence ID" value="OPUNC04G28000.1"/>
    <property type="gene ID" value="OPUNC04G28000"/>
</dbReference>
<name>A0A0E0KX49_ORYPU</name>
<evidence type="ECO:0000256" key="11">
    <source>
        <dbReference type="ARBA" id="ARBA00023283"/>
    </source>
</evidence>
<sequence>MINSSKNDRVRTNPHAVQGCDASVYLKGANSEQGMPPNANSLQPRALQLVEDIRAKVHAACGPTVSCTDISALATRAAVVLSGGPTYPVPLGQLDSLAPAPESLVNQLPGPGTSSVRQLINLFGSRGMGDAADLVALSGGHTVGRSQCAFVRPVDDTFSQKMAANCSVNPSTKQDLDVVTPITFDNGYYVALTRRQGVFTSDMALIKDTTTAPIVRQFAQDKAAFFTQFVKSIVKLSKVPRSGGNKGEIRRNCFKTNSGARLIDVVEAAAGVVEGIRSIGTMASRRMGIVLALSTVAALLSPAVSARFISLPTDHLPITTPPLADGLVFDLYSDSCPQLETIVRSAVQSALQQEIALAAGLLRIFFHDCFPQGCDASLLLTGANSEQQLPPNLTLQPRALQLIEDIRAQVHAACGPTVSCADITALATRDAAVASGGLPYDVPLGRLDSFAPAPSDAVFQLPQPTSDVSTLLSAFQTRNLDNVDLVALSGGHSIGRAQCSSFSNRFREDDDFARRLAANCSNDGSRLQELDVTTPDVFDNKYYSNLVAGQGVFTSDQGLTGDWRTSWVVNGFAGNHWWFYGQFGSSMVKLGQLQGPSGNVGEIRRNSCFVPNSQTILAAAGNDGFAASA</sequence>
<evidence type="ECO:0000256" key="4">
    <source>
        <dbReference type="ARBA" id="ARBA00022617"/>
    </source>
</evidence>
<feature type="domain" description="Plant heme peroxidase family profile" evidence="18">
    <location>
        <begin position="9"/>
        <end position="257"/>
    </location>
</feature>
<comment type="catalytic activity">
    <reaction evidence="1">
        <text>2 a phenolic donor + H2O2 = 2 a phenolic radical donor + 2 H2O</text>
        <dbReference type="Rhea" id="RHEA:56136"/>
        <dbReference type="ChEBI" id="CHEBI:15377"/>
        <dbReference type="ChEBI" id="CHEBI:16240"/>
        <dbReference type="ChEBI" id="CHEBI:139520"/>
        <dbReference type="ChEBI" id="CHEBI:139521"/>
        <dbReference type="EC" id="1.11.1.7"/>
    </reaction>
</comment>
<dbReference type="SUPFAM" id="SSF48113">
    <property type="entry name" value="Heme-dependent peroxidases"/>
    <property type="match status" value="2"/>
</dbReference>
<dbReference type="InterPro" id="IPR019794">
    <property type="entry name" value="Peroxidases_AS"/>
</dbReference>
<keyword evidence="6 15" id="KW-0106">Calcium</keyword>
<feature type="binding site" evidence="15">
    <location>
        <position position="375"/>
    </location>
    <ligand>
        <name>Ca(2+)</name>
        <dbReference type="ChEBI" id="CHEBI:29108"/>
        <label>1</label>
    </ligand>
</feature>
<dbReference type="PANTHER" id="PTHR31517:SF51">
    <property type="entry name" value="PEROXIDASE 55"/>
    <property type="match status" value="1"/>
</dbReference>
<dbReference type="Gene3D" id="1.10.420.10">
    <property type="entry name" value="Peroxidase, domain 2"/>
    <property type="match status" value="2"/>
</dbReference>
<dbReference type="CDD" id="cd00693">
    <property type="entry name" value="secretory_peroxidase"/>
    <property type="match status" value="2"/>
</dbReference>
<feature type="domain" description="Plant heme peroxidase family profile" evidence="18">
    <location>
        <begin position="326"/>
        <end position="611"/>
    </location>
</feature>
<comment type="cofactor">
    <cofactor evidence="15">
        <name>Ca(2+)</name>
        <dbReference type="ChEBI" id="CHEBI:29108"/>
    </cofactor>
    <text evidence="15">Binds 2 calcium ions per subunit.</text>
</comment>
<dbReference type="GO" id="GO:0140825">
    <property type="term" value="F:lactoperoxidase activity"/>
    <property type="evidence" value="ECO:0007669"/>
    <property type="project" value="UniProtKB-EC"/>
</dbReference>
<evidence type="ECO:0000256" key="5">
    <source>
        <dbReference type="ARBA" id="ARBA00022723"/>
    </source>
</evidence>
<dbReference type="PROSITE" id="PS00436">
    <property type="entry name" value="PEROXIDASE_2"/>
    <property type="match status" value="1"/>
</dbReference>
<feature type="disulfide bond" evidence="17">
    <location>
        <begin position="420"/>
        <end position="608"/>
    </location>
</feature>
<dbReference type="GO" id="GO:0020037">
    <property type="term" value="F:heme binding"/>
    <property type="evidence" value="ECO:0007669"/>
    <property type="project" value="InterPro"/>
</dbReference>
<keyword evidence="10" id="KW-0325">Glycoprotein</keyword>
<evidence type="ECO:0000256" key="1">
    <source>
        <dbReference type="ARBA" id="ARBA00000189"/>
    </source>
</evidence>
<proteinExistence type="inferred from homology"/>
<feature type="active site" description="Proton acceptor" evidence="13">
    <location>
        <position position="367"/>
    </location>
</feature>
<evidence type="ECO:0000313" key="20">
    <source>
        <dbReference type="Proteomes" id="UP000026962"/>
    </source>
</evidence>
<dbReference type="Gene3D" id="1.10.520.10">
    <property type="match status" value="2"/>
</dbReference>
<evidence type="ECO:0000256" key="10">
    <source>
        <dbReference type="ARBA" id="ARBA00023180"/>
    </source>
</evidence>
<dbReference type="FunFam" id="1.10.520.10:FF:000009">
    <property type="entry name" value="Peroxidase"/>
    <property type="match status" value="1"/>
</dbReference>
<evidence type="ECO:0000256" key="3">
    <source>
        <dbReference type="ARBA" id="ARBA00022559"/>
    </source>
</evidence>
<evidence type="ECO:0000256" key="14">
    <source>
        <dbReference type="PIRSR" id="PIRSR600823-2"/>
    </source>
</evidence>
<evidence type="ECO:0000313" key="19">
    <source>
        <dbReference type="EnsemblPlants" id="OPUNC04G28000.1"/>
    </source>
</evidence>
<reference evidence="19" key="1">
    <citation type="submission" date="2015-04" db="UniProtKB">
        <authorList>
            <consortium name="EnsemblPlants"/>
        </authorList>
    </citation>
    <scope>IDENTIFICATION</scope>
</reference>
<dbReference type="InterPro" id="IPR010255">
    <property type="entry name" value="Haem_peroxidase_sf"/>
</dbReference>
<dbReference type="PROSITE" id="PS00435">
    <property type="entry name" value="PEROXIDASE_1"/>
    <property type="match status" value="2"/>
</dbReference>
<dbReference type="GO" id="GO:0006979">
    <property type="term" value="P:response to oxidative stress"/>
    <property type="evidence" value="ECO:0007669"/>
    <property type="project" value="InterPro"/>
</dbReference>
<keyword evidence="4" id="KW-0349">Heme</keyword>
<evidence type="ECO:0000256" key="7">
    <source>
        <dbReference type="ARBA" id="ARBA00023002"/>
    </source>
</evidence>
<evidence type="ECO:0000259" key="18">
    <source>
        <dbReference type="PROSITE" id="PS50873"/>
    </source>
</evidence>
<keyword evidence="12" id="KW-0376">Hydrogen peroxide</keyword>
<feature type="disulfide bond" evidence="17">
    <location>
        <begin position="499"/>
        <end position="520"/>
    </location>
</feature>
<evidence type="ECO:0000256" key="6">
    <source>
        <dbReference type="ARBA" id="ARBA00022837"/>
    </source>
</evidence>
<keyword evidence="8 15" id="KW-0408">Iron</keyword>
<comment type="cofactor">
    <cofactor evidence="15">
        <name>heme b</name>
        <dbReference type="ChEBI" id="CHEBI:60344"/>
    </cofactor>
    <text evidence="15">Binds 1 heme b (iron(II)-protoporphyrin IX) group per subunit.</text>
</comment>
<evidence type="ECO:0000256" key="17">
    <source>
        <dbReference type="PIRSR" id="PIRSR600823-5"/>
    </source>
</evidence>
<dbReference type="eggNOG" id="ENOG502QT8W">
    <property type="taxonomic scope" value="Eukaryota"/>
</dbReference>
<keyword evidence="7" id="KW-0560">Oxidoreductase</keyword>
<feature type="disulfide bond" evidence="17">
    <location>
        <begin position="336"/>
        <end position="414"/>
    </location>
</feature>
<evidence type="ECO:0000256" key="12">
    <source>
        <dbReference type="ARBA" id="ARBA00023324"/>
    </source>
</evidence>
<feature type="binding site" evidence="15">
    <location>
        <position position="386"/>
    </location>
    <ligand>
        <name>Ca(2+)</name>
        <dbReference type="ChEBI" id="CHEBI:29108"/>
        <label>1</label>
    </ligand>
</feature>
<dbReference type="InterPro" id="IPR002016">
    <property type="entry name" value="Haem_peroxidase"/>
</dbReference>
<dbReference type="FunFam" id="1.10.420.10:FF:000001">
    <property type="entry name" value="Peroxidase"/>
    <property type="match status" value="2"/>
</dbReference>
<dbReference type="GO" id="GO:0046872">
    <property type="term" value="F:metal ion binding"/>
    <property type="evidence" value="ECO:0007669"/>
    <property type="project" value="UniProtKB-KW"/>
</dbReference>
<dbReference type="PANTHER" id="PTHR31517">
    <property type="match status" value="1"/>
</dbReference>
<evidence type="ECO:0000256" key="9">
    <source>
        <dbReference type="ARBA" id="ARBA00023157"/>
    </source>
</evidence>
<dbReference type="Proteomes" id="UP000026962">
    <property type="component" value="Chromosome 4"/>
</dbReference>
<evidence type="ECO:0000256" key="16">
    <source>
        <dbReference type="PIRSR" id="PIRSR600823-4"/>
    </source>
</evidence>
<protein>
    <submittedName>
        <fullName evidence="19">Peroxidase</fullName>
    </submittedName>
</protein>
<dbReference type="InterPro" id="IPR033905">
    <property type="entry name" value="Secretory_peroxidase"/>
</dbReference>
<feature type="binding site" evidence="14">
    <location>
        <position position="462"/>
    </location>
    <ligand>
        <name>substrate</name>
    </ligand>
</feature>
<accession>A0A0E0KX49</accession>
<dbReference type="EnsemblPlants" id="OPUNC04G28000.1">
    <property type="protein sequence ID" value="OPUNC04G28000.1"/>
    <property type="gene ID" value="OPUNC04G28000"/>
</dbReference>
<keyword evidence="3" id="KW-0575">Peroxidase</keyword>
<dbReference type="AlphaFoldDB" id="A0A0E0KX49"/>
<keyword evidence="20" id="KW-1185">Reference proteome</keyword>
<feature type="binding site" evidence="15">
    <location>
        <position position="534"/>
    </location>
    <ligand>
        <name>Ca(2+)</name>
        <dbReference type="ChEBI" id="CHEBI:29108"/>
        <label>2</label>
    </ligand>
</feature>
<dbReference type="OMA" id="SIGRAQC"/>
<dbReference type="STRING" id="4537.A0A0E0KX49"/>
<evidence type="ECO:0000256" key="13">
    <source>
        <dbReference type="PIRSR" id="PIRSR600823-1"/>
    </source>
</evidence>
<dbReference type="GO" id="GO:0042744">
    <property type="term" value="P:hydrogen peroxide catabolic process"/>
    <property type="evidence" value="ECO:0007669"/>
    <property type="project" value="UniProtKB-KW"/>
</dbReference>
<dbReference type="InterPro" id="IPR000823">
    <property type="entry name" value="Peroxidase_pln"/>
</dbReference>
<keyword evidence="11" id="KW-0873">Pyrrolidone carboxylic acid</keyword>
<keyword evidence="5 15" id="KW-0479">Metal-binding</keyword>
<keyword evidence="9 17" id="KW-1015">Disulfide bond</keyword>
<feature type="binding site" evidence="15">
    <location>
        <position position="368"/>
    </location>
    <ligand>
        <name>Ca(2+)</name>
        <dbReference type="ChEBI" id="CHEBI:29108"/>
        <label>1</label>
    </ligand>
</feature>
<organism evidence="19">
    <name type="scientific">Oryza punctata</name>
    <name type="common">Red rice</name>
    <dbReference type="NCBI Taxonomy" id="4537"/>
    <lineage>
        <taxon>Eukaryota</taxon>
        <taxon>Viridiplantae</taxon>
        <taxon>Streptophyta</taxon>
        <taxon>Embryophyta</taxon>
        <taxon>Tracheophyta</taxon>
        <taxon>Spermatophyta</taxon>
        <taxon>Magnoliopsida</taxon>
        <taxon>Liliopsida</taxon>
        <taxon>Poales</taxon>
        <taxon>Poaceae</taxon>
        <taxon>BOP clade</taxon>
        <taxon>Oryzoideae</taxon>
        <taxon>Oryzeae</taxon>
        <taxon>Oryzinae</taxon>
        <taxon>Oryza</taxon>
    </lineage>
</organism>
<comment type="similarity">
    <text evidence="2">Belongs to the peroxidase family. Ascorbate peroxidase subfamily.</text>
</comment>